<feature type="non-terminal residue" evidence="2">
    <location>
        <position position="132"/>
    </location>
</feature>
<dbReference type="AlphaFoldDB" id="A0AA38J4U2"/>
<name>A0AA38J4U2_9AGAR</name>
<evidence type="ECO:0000256" key="1">
    <source>
        <dbReference type="SAM" id="Phobius"/>
    </source>
</evidence>
<evidence type="ECO:0000313" key="2">
    <source>
        <dbReference type="EMBL" id="KAJ3722116.1"/>
    </source>
</evidence>
<keyword evidence="1" id="KW-1133">Transmembrane helix</keyword>
<evidence type="ECO:0000313" key="3">
    <source>
        <dbReference type="Proteomes" id="UP001176059"/>
    </source>
</evidence>
<organism evidence="2 3">
    <name type="scientific">Lentinula guzmanii</name>
    <dbReference type="NCBI Taxonomy" id="2804957"/>
    <lineage>
        <taxon>Eukaryota</taxon>
        <taxon>Fungi</taxon>
        <taxon>Dikarya</taxon>
        <taxon>Basidiomycota</taxon>
        <taxon>Agaricomycotina</taxon>
        <taxon>Agaricomycetes</taxon>
        <taxon>Agaricomycetidae</taxon>
        <taxon>Agaricales</taxon>
        <taxon>Marasmiineae</taxon>
        <taxon>Omphalotaceae</taxon>
        <taxon>Lentinula</taxon>
    </lineage>
</organism>
<protein>
    <submittedName>
        <fullName evidence="2">Uncharacterized protein</fullName>
    </submittedName>
</protein>
<reference evidence="2" key="1">
    <citation type="submission" date="2022-08" db="EMBL/GenBank/DDBJ databases">
        <authorList>
            <consortium name="DOE Joint Genome Institute"/>
            <person name="Min B."/>
            <person name="Sierra-Patev S."/>
            <person name="Naranjo-Ortiz M."/>
            <person name="Looney B."/>
            <person name="Konkel Z."/>
            <person name="Slot J.C."/>
            <person name="Sakamoto Y."/>
            <person name="Steenwyk J.L."/>
            <person name="Rokas A."/>
            <person name="Carro J."/>
            <person name="Camarero S."/>
            <person name="Ferreira P."/>
            <person name="Molpeceres G."/>
            <person name="Ruiz-duenas F.J."/>
            <person name="Serrano A."/>
            <person name="Henrissat B."/>
            <person name="Drula E."/>
            <person name="Hughes K.W."/>
            <person name="Mata J.L."/>
            <person name="Ishikawa N.K."/>
            <person name="Vargas-Isla R."/>
            <person name="Ushijima S."/>
            <person name="Smith C.A."/>
            <person name="Ahrendt S."/>
            <person name="Andreopoulos W."/>
            <person name="He G."/>
            <person name="LaButti K."/>
            <person name="Lipzen A."/>
            <person name="Ng V."/>
            <person name="Riley R."/>
            <person name="Sandor L."/>
            <person name="Barry K."/>
            <person name="Martinez A.T."/>
            <person name="Xiao Y."/>
            <person name="Gibbons J.G."/>
            <person name="Terashima K."/>
            <person name="Hibbett D.S."/>
            <person name="Grigoriev I.V."/>
        </authorList>
    </citation>
    <scope>NUCLEOTIDE SEQUENCE</scope>
    <source>
        <strain evidence="2">ET3784</strain>
    </source>
</reference>
<keyword evidence="1" id="KW-0812">Transmembrane</keyword>
<reference evidence="2" key="2">
    <citation type="journal article" date="2023" name="Proc. Natl. Acad. Sci. U.S.A.">
        <title>A global phylogenomic analysis of the shiitake genus Lentinula.</title>
        <authorList>
            <person name="Sierra-Patev S."/>
            <person name="Min B."/>
            <person name="Naranjo-Ortiz M."/>
            <person name="Looney B."/>
            <person name="Konkel Z."/>
            <person name="Slot J.C."/>
            <person name="Sakamoto Y."/>
            <person name="Steenwyk J.L."/>
            <person name="Rokas A."/>
            <person name="Carro J."/>
            <person name="Camarero S."/>
            <person name="Ferreira P."/>
            <person name="Molpeceres G."/>
            <person name="Ruiz-Duenas F.J."/>
            <person name="Serrano A."/>
            <person name="Henrissat B."/>
            <person name="Drula E."/>
            <person name="Hughes K.W."/>
            <person name="Mata J.L."/>
            <person name="Ishikawa N.K."/>
            <person name="Vargas-Isla R."/>
            <person name="Ushijima S."/>
            <person name="Smith C.A."/>
            <person name="Donoghue J."/>
            <person name="Ahrendt S."/>
            <person name="Andreopoulos W."/>
            <person name="He G."/>
            <person name="LaButti K."/>
            <person name="Lipzen A."/>
            <person name="Ng V."/>
            <person name="Riley R."/>
            <person name="Sandor L."/>
            <person name="Barry K."/>
            <person name="Martinez A.T."/>
            <person name="Xiao Y."/>
            <person name="Gibbons J.G."/>
            <person name="Terashima K."/>
            <person name="Grigoriev I.V."/>
            <person name="Hibbett D."/>
        </authorList>
    </citation>
    <scope>NUCLEOTIDE SEQUENCE</scope>
    <source>
        <strain evidence="2">ET3784</strain>
    </source>
</reference>
<keyword evidence="3" id="KW-1185">Reference proteome</keyword>
<sequence length="132" mass="15637">MERESVPRVLPVLPVLLLPYHLLPRYLTAETMKQKRMMKLGIVWMVRVEQTWRGRVGFLVLNPPNLRLRTRRRRRRNVGPHTTILDGTLTSTIHPYLFKALWVPALPHSINRTKYLPIPVFRIRRQLILCSV</sequence>
<proteinExistence type="predicted"/>
<accession>A0AA38J4U2</accession>
<comment type="caution">
    <text evidence="2">The sequence shown here is derived from an EMBL/GenBank/DDBJ whole genome shotgun (WGS) entry which is preliminary data.</text>
</comment>
<dbReference type="Proteomes" id="UP001176059">
    <property type="component" value="Unassembled WGS sequence"/>
</dbReference>
<keyword evidence="1" id="KW-0472">Membrane</keyword>
<dbReference type="EMBL" id="JANVFO010000057">
    <property type="protein sequence ID" value="KAJ3722116.1"/>
    <property type="molecule type" value="Genomic_DNA"/>
</dbReference>
<feature type="transmembrane region" description="Helical" evidence="1">
    <location>
        <begin position="12"/>
        <end position="29"/>
    </location>
</feature>
<gene>
    <name evidence="2" type="ORF">DFJ43DRAFT_1094072</name>
</gene>